<keyword evidence="1" id="KW-1133">Transmembrane helix</keyword>
<gene>
    <name evidence="2" type="ORF">GCM10009668_41280</name>
</gene>
<dbReference type="Proteomes" id="UP001501581">
    <property type="component" value="Unassembled WGS sequence"/>
</dbReference>
<evidence type="ECO:0000313" key="2">
    <source>
        <dbReference type="EMBL" id="GAA1114496.1"/>
    </source>
</evidence>
<reference evidence="2 3" key="1">
    <citation type="journal article" date="2019" name="Int. J. Syst. Evol. Microbiol.">
        <title>The Global Catalogue of Microorganisms (GCM) 10K type strain sequencing project: providing services to taxonomists for standard genome sequencing and annotation.</title>
        <authorList>
            <consortium name="The Broad Institute Genomics Platform"/>
            <consortium name="The Broad Institute Genome Sequencing Center for Infectious Disease"/>
            <person name="Wu L."/>
            <person name="Ma J."/>
        </authorList>
    </citation>
    <scope>NUCLEOTIDE SEQUENCE [LARGE SCALE GENOMIC DNA]</scope>
    <source>
        <strain evidence="2 3">JCM 13008</strain>
    </source>
</reference>
<evidence type="ECO:0008006" key="4">
    <source>
        <dbReference type="Google" id="ProtNLM"/>
    </source>
</evidence>
<feature type="transmembrane region" description="Helical" evidence="1">
    <location>
        <begin position="40"/>
        <end position="60"/>
    </location>
</feature>
<protein>
    <recommendedName>
        <fullName evidence="4">WD40 repeat domain-containing protein</fullName>
    </recommendedName>
</protein>
<proteinExistence type="predicted"/>
<sequence length="393" mass="41771">MTELLKDTLNERADALSPATPDLAAILGDGRRRVRRRRGLGGALVAAALLGAAFIVPARLDAWGGKDDVMNVAGSEATRLSWAEGSVIHAGGERIDVGREIYAYVETSRGYVFTDAAGTVYAWEQGEVLTLGKVDDGSGERDLVSDGATVAWVDVTDGVWTFAYTEASGVVRRLPVAVDERVTAGGDGLSSQQWLARTRTRVMALDESTLYAGDERGIVAFDLVSGDVRVLADKPTGVVDDVEGGQILFTSDAQPDRLEGVRGSTFLTQDLGGTVDAPLAVDGGDIAPGAHYVMSENGATSSDDFTLVSLADGTSFVPDQKEDYDFFTGYAWIDQDRYLAFGIDFTTGDRWEAEAMACSASRRVCEEPVALPRSEGALDDGPGFQLPIGEHLG</sequence>
<evidence type="ECO:0000313" key="3">
    <source>
        <dbReference type="Proteomes" id="UP001501581"/>
    </source>
</evidence>
<keyword evidence="3" id="KW-1185">Reference proteome</keyword>
<accession>A0ABN1U4N1</accession>
<keyword evidence="1" id="KW-0472">Membrane</keyword>
<dbReference type="RefSeq" id="WP_343996817.1">
    <property type="nucleotide sequence ID" value="NZ_BAAALG010000017.1"/>
</dbReference>
<evidence type="ECO:0000256" key="1">
    <source>
        <dbReference type="SAM" id="Phobius"/>
    </source>
</evidence>
<keyword evidence="1" id="KW-0812">Transmembrane</keyword>
<dbReference type="EMBL" id="BAAALG010000017">
    <property type="protein sequence ID" value="GAA1114496.1"/>
    <property type="molecule type" value="Genomic_DNA"/>
</dbReference>
<name>A0ABN1U4N1_9ACTN</name>
<organism evidence="2 3">
    <name type="scientific">Nocardioides dubius</name>
    <dbReference type="NCBI Taxonomy" id="317019"/>
    <lineage>
        <taxon>Bacteria</taxon>
        <taxon>Bacillati</taxon>
        <taxon>Actinomycetota</taxon>
        <taxon>Actinomycetes</taxon>
        <taxon>Propionibacteriales</taxon>
        <taxon>Nocardioidaceae</taxon>
        <taxon>Nocardioides</taxon>
    </lineage>
</organism>
<comment type="caution">
    <text evidence="2">The sequence shown here is derived from an EMBL/GenBank/DDBJ whole genome shotgun (WGS) entry which is preliminary data.</text>
</comment>